<evidence type="ECO:0008006" key="2">
    <source>
        <dbReference type="Google" id="ProtNLM"/>
    </source>
</evidence>
<comment type="caution">
    <text evidence="1">The sequence shown here is derived from an EMBL/GenBank/DDBJ whole genome shotgun (WGS) entry which is preliminary data.</text>
</comment>
<protein>
    <recommendedName>
        <fullName evidence="2">DNA-directed DNA polymerase family A palm domain-containing protein</fullName>
    </recommendedName>
</protein>
<reference evidence="1" key="1">
    <citation type="journal article" date="2014" name="Front. Microbiol.">
        <title>High frequency of phylogenetically diverse reductive dehalogenase-homologous genes in deep subseafloor sedimentary metagenomes.</title>
        <authorList>
            <person name="Kawai M."/>
            <person name="Futagami T."/>
            <person name="Toyoda A."/>
            <person name="Takaki Y."/>
            <person name="Nishi S."/>
            <person name="Hori S."/>
            <person name="Arai W."/>
            <person name="Tsubouchi T."/>
            <person name="Morono Y."/>
            <person name="Uchiyama I."/>
            <person name="Ito T."/>
            <person name="Fujiyama A."/>
            <person name="Inagaki F."/>
            <person name="Takami H."/>
        </authorList>
    </citation>
    <scope>NUCLEOTIDE SEQUENCE</scope>
    <source>
        <strain evidence="1">Expedition CK06-06</strain>
    </source>
</reference>
<dbReference type="AlphaFoldDB" id="X1QE54"/>
<feature type="non-terminal residue" evidence="1">
    <location>
        <position position="1"/>
    </location>
</feature>
<accession>X1QE54</accession>
<name>X1QE54_9ZZZZ</name>
<organism evidence="1">
    <name type="scientific">marine sediment metagenome</name>
    <dbReference type="NCBI Taxonomy" id="412755"/>
    <lineage>
        <taxon>unclassified sequences</taxon>
        <taxon>metagenomes</taxon>
        <taxon>ecological metagenomes</taxon>
    </lineage>
</organism>
<sequence>GFYERIADLCGCSRSVAKSIMLFAINAPSYTSLSSAVNLDKAKETKANLGRSEPEPILYDELKRQGLEPRNVVGTISEAHPTIAKYIFSGSAIRLMLTESDIVTTALLRLMELGIPALPVHDSLIVPKRHGGRVREVMEEAYRRHTGFSITVE</sequence>
<evidence type="ECO:0000313" key="1">
    <source>
        <dbReference type="EMBL" id="GAI49300.1"/>
    </source>
</evidence>
<proteinExistence type="predicted"/>
<gene>
    <name evidence="1" type="ORF">S06H3_59440</name>
</gene>
<dbReference type="EMBL" id="BARV01038619">
    <property type="protein sequence ID" value="GAI49300.1"/>
    <property type="molecule type" value="Genomic_DNA"/>
</dbReference>